<dbReference type="Pfam" id="PF13767">
    <property type="entry name" value="DUF4168"/>
    <property type="match status" value="1"/>
</dbReference>
<gene>
    <name evidence="4" type="ORF">CAL65_10640</name>
</gene>
<feature type="region of interest" description="Disordered" evidence="1">
    <location>
        <begin position="31"/>
        <end position="51"/>
    </location>
</feature>
<evidence type="ECO:0000256" key="2">
    <source>
        <dbReference type="SAM" id="SignalP"/>
    </source>
</evidence>
<feature type="signal peptide" evidence="2">
    <location>
        <begin position="1"/>
        <end position="25"/>
    </location>
</feature>
<organism evidence="4 5">
    <name type="scientific">Alkalilimnicola ehrlichii</name>
    <dbReference type="NCBI Taxonomy" id="351052"/>
    <lineage>
        <taxon>Bacteria</taxon>
        <taxon>Pseudomonadati</taxon>
        <taxon>Pseudomonadota</taxon>
        <taxon>Gammaproteobacteria</taxon>
        <taxon>Chromatiales</taxon>
        <taxon>Ectothiorhodospiraceae</taxon>
        <taxon>Alkalilimnicola</taxon>
    </lineage>
</organism>
<keyword evidence="2" id="KW-0732">Signal</keyword>
<dbReference type="AlphaFoldDB" id="A0A3E0WVK4"/>
<evidence type="ECO:0000313" key="4">
    <source>
        <dbReference type="EMBL" id="RFA36429.1"/>
    </source>
</evidence>
<dbReference type="EMBL" id="NFZW01000009">
    <property type="protein sequence ID" value="RFA36429.1"/>
    <property type="molecule type" value="Genomic_DNA"/>
</dbReference>
<comment type="caution">
    <text evidence="4">The sequence shown here is derived from an EMBL/GenBank/DDBJ whole genome shotgun (WGS) entry which is preliminary data.</text>
</comment>
<feature type="domain" description="DUF4168" evidence="3">
    <location>
        <begin position="55"/>
        <end position="131"/>
    </location>
</feature>
<evidence type="ECO:0000259" key="3">
    <source>
        <dbReference type="Pfam" id="PF13767"/>
    </source>
</evidence>
<name>A0A3E0WVK4_9GAMM</name>
<feature type="chain" id="PRO_5017774002" description="DUF4168 domain-containing protein" evidence="2">
    <location>
        <begin position="26"/>
        <end position="139"/>
    </location>
</feature>
<dbReference type="InterPro" id="IPR025433">
    <property type="entry name" value="DUF4168"/>
</dbReference>
<evidence type="ECO:0000256" key="1">
    <source>
        <dbReference type="SAM" id="MobiDB-lite"/>
    </source>
</evidence>
<keyword evidence="5" id="KW-1185">Reference proteome</keyword>
<evidence type="ECO:0000313" key="5">
    <source>
        <dbReference type="Proteomes" id="UP000256763"/>
    </source>
</evidence>
<dbReference type="RefSeq" id="WP_116301878.1">
    <property type="nucleotide sequence ID" value="NZ_NFZV01000007.1"/>
</dbReference>
<protein>
    <recommendedName>
        <fullName evidence="3">DUF4168 domain-containing protein</fullName>
    </recommendedName>
</protein>
<sequence length="139" mass="15329">MRNIVTYTSRAAVLSLLLAAPMAFAQGTMGAQGQQEAPAQTYEAPTGQQQAADFSDDSLNQFADSYVDILDIQQDFTARLEGAEDPEQAQQLQQEANEEMVQAIEDNGLSVQEYTEIARAMDTDPELRQQVVELVTARR</sequence>
<reference evidence="5" key="1">
    <citation type="submission" date="2017-05" db="EMBL/GenBank/DDBJ databases">
        <authorList>
            <person name="Sharma S."/>
            <person name="Sidhu C."/>
            <person name="Pinnaka A.K."/>
        </authorList>
    </citation>
    <scope>NUCLEOTIDE SEQUENCE [LARGE SCALE GENOMIC DNA]</scope>
    <source>
        <strain evidence="5">AK93</strain>
    </source>
</reference>
<dbReference type="Proteomes" id="UP000256763">
    <property type="component" value="Unassembled WGS sequence"/>
</dbReference>
<dbReference type="OrthoDB" id="5787313at2"/>
<accession>A0A3E0WVK4</accession>
<proteinExistence type="predicted"/>